<dbReference type="Pfam" id="PF13466">
    <property type="entry name" value="STAS_2"/>
    <property type="match status" value="1"/>
</dbReference>
<name>A0A660L1F9_9ACTN</name>
<reference evidence="2 3" key="1">
    <citation type="submission" date="2018-10" db="EMBL/GenBank/DDBJ databases">
        <title>Genomic Encyclopedia of Archaeal and Bacterial Type Strains, Phase II (KMG-II): from individual species to whole genera.</title>
        <authorList>
            <person name="Goeker M."/>
        </authorList>
    </citation>
    <scope>NUCLEOTIDE SEQUENCE [LARGE SCALE GENOMIC DNA]</scope>
    <source>
        <strain evidence="2 3">DSM 14954</strain>
    </source>
</reference>
<dbReference type="PANTHER" id="PTHR33495:SF2">
    <property type="entry name" value="ANTI-SIGMA FACTOR ANTAGONIST TM_1081-RELATED"/>
    <property type="match status" value="1"/>
</dbReference>
<evidence type="ECO:0000313" key="2">
    <source>
        <dbReference type="EMBL" id="RKQ86732.1"/>
    </source>
</evidence>
<dbReference type="AlphaFoldDB" id="A0A660L1F9"/>
<dbReference type="PANTHER" id="PTHR33495">
    <property type="entry name" value="ANTI-SIGMA FACTOR ANTAGONIST TM_1081-RELATED-RELATED"/>
    <property type="match status" value="1"/>
</dbReference>
<dbReference type="OrthoDB" id="3385404at2"/>
<dbReference type="EMBL" id="RBIL01000002">
    <property type="protein sequence ID" value="RKQ86732.1"/>
    <property type="molecule type" value="Genomic_DNA"/>
</dbReference>
<keyword evidence="3" id="KW-1185">Reference proteome</keyword>
<dbReference type="Proteomes" id="UP000278962">
    <property type="component" value="Unassembled WGS sequence"/>
</dbReference>
<dbReference type="CDD" id="cd07043">
    <property type="entry name" value="STAS_anti-anti-sigma_factors"/>
    <property type="match status" value="1"/>
</dbReference>
<dbReference type="InterPro" id="IPR036513">
    <property type="entry name" value="STAS_dom_sf"/>
</dbReference>
<dbReference type="GO" id="GO:0043856">
    <property type="term" value="F:anti-sigma factor antagonist activity"/>
    <property type="evidence" value="ECO:0007669"/>
    <property type="project" value="TreeGrafter"/>
</dbReference>
<feature type="domain" description="STAS" evidence="1">
    <location>
        <begin position="15"/>
        <end position="108"/>
    </location>
</feature>
<proteinExistence type="predicted"/>
<dbReference type="InterPro" id="IPR058548">
    <property type="entry name" value="MlaB-like_STAS"/>
</dbReference>
<dbReference type="InterPro" id="IPR002645">
    <property type="entry name" value="STAS_dom"/>
</dbReference>
<evidence type="ECO:0000259" key="1">
    <source>
        <dbReference type="PROSITE" id="PS50801"/>
    </source>
</evidence>
<evidence type="ECO:0000313" key="3">
    <source>
        <dbReference type="Proteomes" id="UP000278962"/>
    </source>
</evidence>
<organism evidence="2 3">
    <name type="scientific">Solirubrobacter pauli</name>
    <dbReference type="NCBI Taxonomy" id="166793"/>
    <lineage>
        <taxon>Bacteria</taxon>
        <taxon>Bacillati</taxon>
        <taxon>Actinomycetota</taxon>
        <taxon>Thermoleophilia</taxon>
        <taxon>Solirubrobacterales</taxon>
        <taxon>Solirubrobacteraceae</taxon>
        <taxon>Solirubrobacter</taxon>
    </lineage>
</organism>
<dbReference type="Gene3D" id="3.30.750.24">
    <property type="entry name" value="STAS domain"/>
    <property type="match status" value="1"/>
</dbReference>
<comment type="caution">
    <text evidence="2">The sequence shown here is derived from an EMBL/GenBank/DDBJ whole genome shotgun (WGS) entry which is preliminary data.</text>
</comment>
<dbReference type="SUPFAM" id="SSF52091">
    <property type="entry name" value="SpoIIaa-like"/>
    <property type="match status" value="1"/>
</dbReference>
<gene>
    <name evidence="2" type="ORF">C8N24_4747</name>
</gene>
<sequence>MSSAPEAASYRAPRFEVKVEDEDGAVLLRLHGELDLVSEPVLAVELAKAQGRPLRIDLSELGFMDSTGLRALLTAMREQTDLKLRGPLRPSVQRLLELTQTNTILPFE</sequence>
<accession>A0A660L1F9</accession>
<protein>
    <submittedName>
        <fullName evidence="2">Anti-anti-sigma factor</fullName>
    </submittedName>
</protein>
<dbReference type="RefSeq" id="WP_147447949.1">
    <property type="nucleotide sequence ID" value="NZ_RBIL01000002.1"/>
</dbReference>
<dbReference type="PROSITE" id="PS50801">
    <property type="entry name" value="STAS"/>
    <property type="match status" value="1"/>
</dbReference>